<dbReference type="Gene3D" id="3.30.720.10">
    <property type="entry name" value="Signal recognition particle alu RNA binding heterodimer, srp9/1"/>
    <property type="match status" value="1"/>
</dbReference>
<evidence type="ECO:0000256" key="3">
    <source>
        <dbReference type="ARBA" id="ARBA00022490"/>
    </source>
</evidence>
<dbReference type="AlphaFoldDB" id="A0AAP0S274"/>
<protein>
    <recommendedName>
        <fullName evidence="7">Signal recognition particle 14 kDa protein</fullName>
        <shortName evidence="7">SRP14</shortName>
    </recommendedName>
</protein>
<comment type="subcellular location">
    <subcellularLocation>
        <location evidence="1 7">Cytoplasm</location>
    </subcellularLocation>
</comment>
<keyword evidence="3 7" id="KW-0963">Cytoplasm</keyword>
<dbReference type="GO" id="GO:0006614">
    <property type="term" value="P:SRP-dependent cotranslational protein targeting to membrane"/>
    <property type="evidence" value="ECO:0007669"/>
    <property type="project" value="UniProtKB-UniRule"/>
</dbReference>
<evidence type="ECO:0000256" key="4">
    <source>
        <dbReference type="ARBA" id="ARBA00022884"/>
    </source>
</evidence>
<sequence>MPCQATDGGKKISTSVGAKDHQRFQASYATVLKAHMTALKKRERKEKRKAAHADKKQKSSKKRPSAAKASV</sequence>
<dbReference type="InterPro" id="IPR003210">
    <property type="entry name" value="Signal_recog_particle_SRP14"/>
</dbReference>
<dbReference type="SUPFAM" id="SSF54762">
    <property type="entry name" value="Signal recognition particle alu RNA binding heterodimer, SRP9/14"/>
    <property type="match status" value="1"/>
</dbReference>
<organism evidence="9 10">
    <name type="scientific">Liquidambar formosana</name>
    <name type="common">Formosan gum</name>
    <dbReference type="NCBI Taxonomy" id="63359"/>
    <lineage>
        <taxon>Eukaryota</taxon>
        <taxon>Viridiplantae</taxon>
        <taxon>Streptophyta</taxon>
        <taxon>Embryophyta</taxon>
        <taxon>Tracheophyta</taxon>
        <taxon>Spermatophyta</taxon>
        <taxon>Magnoliopsida</taxon>
        <taxon>eudicotyledons</taxon>
        <taxon>Gunneridae</taxon>
        <taxon>Pentapetalae</taxon>
        <taxon>Saxifragales</taxon>
        <taxon>Altingiaceae</taxon>
        <taxon>Liquidambar</taxon>
    </lineage>
</organism>
<feature type="region of interest" description="Disordered" evidence="8">
    <location>
        <begin position="1"/>
        <end position="20"/>
    </location>
</feature>
<evidence type="ECO:0000256" key="1">
    <source>
        <dbReference type="ARBA" id="ARBA00004496"/>
    </source>
</evidence>
<evidence type="ECO:0000256" key="5">
    <source>
        <dbReference type="ARBA" id="ARBA00023135"/>
    </source>
</evidence>
<dbReference type="GO" id="GO:0030942">
    <property type="term" value="F:endoplasmic reticulum signal peptide binding"/>
    <property type="evidence" value="ECO:0007669"/>
    <property type="project" value="UniProtKB-UniRule"/>
</dbReference>
<evidence type="ECO:0000256" key="2">
    <source>
        <dbReference type="ARBA" id="ARBA00010349"/>
    </source>
</evidence>
<gene>
    <name evidence="9" type="ORF">L1049_017641</name>
</gene>
<accession>A0AAP0S274</accession>
<name>A0AAP0S274_LIQFO</name>
<dbReference type="InterPro" id="IPR009018">
    <property type="entry name" value="Signal_recog_particle_SRP9/14"/>
</dbReference>
<evidence type="ECO:0000256" key="7">
    <source>
        <dbReference type="RuleBase" id="RU368100"/>
    </source>
</evidence>
<dbReference type="GO" id="GO:0005786">
    <property type="term" value="C:signal recognition particle, endoplasmic reticulum targeting"/>
    <property type="evidence" value="ECO:0007669"/>
    <property type="project" value="UniProtKB-UniRule"/>
</dbReference>
<dbReference type="EMBL" id="JBBPBK010000003">
    <property type="protein sequence ID" value="KAK9289167.1"/>
    <property type="molecule type" value="Genomic_DNA"/>
</dbReference>
<feature type="region of interest" description="Disordered" evidence="8">
    <location>
        <begin position="40"/>
        <end position="71"/>
    </location>
</feature>
<comment type="caution">
    <text evidence="9">The sequence shown here is derived from an EMBL/GenBank/DDBJ whole genome shotgun (WGS) entry which is preliminary data.</text>
</comment>
<keyword evidence="6 7" id="KW-0687">Ribonucleoprotein</keyword>
<keyword evidence="5 7" id="KW-0733">Signal recognition particle</keyword>
<feature type="compositionally biased region" description="Basic residues" evidence="8">
    <location>
        <begin position="40"/>
        <end position="50"/>
    </location>
</feature>
<comment type="similarity">
    <text evidence="2 7">Belongs to the SRP14 family.</text>
</comment>
<keyword evidence="10" id="KW-1185">Reference proteome</keyword>
<comment type="subunit">
    <text evidence="7">Heterodimer with SRP9; binds RNA as heterodimer. Component of a signal recognition particle (SRP) complex that consists of a 7SL RNA molecule of 300 nucleotides and six protein subunits: SRP72, SRP68, SRP54, SRP19, SRP14 and SRP9.</text>
</comment>
<dbReference type="Pfam" id="PF02290">
    <property type="entry name" value="SRP14"/>
    <property type="match status" value="1"/>
</dbReference>
<evidence type="ECO:0000313" key="9">
    <source>
        <dbReference type="EMBL" id="KAK9289167.1"/>
    </source>
</evidence>
<dbReference type="Proteomes" id="UP001415857">
    <property type="component" value="Unassembled WGS sequence"/>
</dbReference>
<keyword evidence="4 7" id="KW-0694">RNA-binding</keyword>
<reference evidence="9 10" key="1">
    <citation type="journal article" date="2024" name="Plant J.">
        <title>Genome sequences and population genomics reveal climatic adaptation and genomic divergence between two closely related sweetgum species.</title>
        <authorList>
            <person name="Xu W.Q."/>
            <person name="Ren C.Q."/>
            <person name="Zhang X.Y."/>
            <person name="Comes H.P."/>
            <person name="Liu X.H."/>
            <person name="Li Y.G."/>
            <person name="Kettle C.J."/>
            <person name="Jalonen R."/>
            <person name="Gaisberger H."/>
            <person name="Ma Y.Z."/>
            <person name="Qiu Y.X."/>
        </authorList>
    </citation>
    <scope>NUCLEOTIDE SEQUENCE [LARGE SCALE GENOMIC DNA]</scope>
    <source>
        <strain evidence="9">Hangzhou</strain>
    </source>
</reference>
<evidence type="ECO:0000256" key="8">
    <source>
        <dbReference type="SAM" id="MobiDB-lite"/>
    </source>
</evidence>
<proteinExistence type="inferred from homology"/>
<dbReference type="PANTHER" id="PTHR12013">
    <property type="entry name" value="SIGNAL RECOGNITION PARTICLE 14 KD PROTEIN"/>
    <property type="match status" value="1"/>
</dbReference>
<evidence type="ECO:0000256" key="6">
    <source>
        <dbReference type="ARBA" id="ARBA00023274"/>
    </source>
</evidence>
<evidence type="ECO:0000313" key="10">
    <source>
        <dbReference type="Proteomes" id="UP001415857"/>
    </source>
</evidence>
<dbReference type="GO" id="GO:0008312">
    <property type="term" value="F:7S RNA binding"/>
    <property type="evidence" value="ECO:0007669"/>
    <property type="project" value="UniProtKB-UniRule"/>
</dbReference>
<comment type="function">
    <text evidence="7">Component of the signal recognition particle (SRP) complex, a ribonucleoprotein complex that mediates the cotranslational targeting of secretory and membrane proteins to the endoplasmic reticulum (ER). SRP9 together with SRP14 and the Alu portion of the SRP RNA, constitutes the elongation arrest domain of SRP. The complex of SRP9 and SRP14 is required for SRP RNA binding.</text>
</comment>